<sequence length="152" mass="16460">MASKGRGRASGVVRVPEMEKMSLEQLKALKEQSDLEERNDASMASLYFSGMLGDADKVLVDVETSEKEIVTVENEIETAVSFGGLAQAGVVVRVEAVEVLLATSVVNGILGPEGKYGDFDYTWHMCGTEFALESQNQAGDFVSHLTPWTEVP</sequence>
<comment type="caution">
    <text evidence="1">The sequence shown here is derived from an EMBL/GenBank/DDBJ whole genome shotgun (WGS) entry which is preliminary data.</text>
</comment>
<dbReference type="Proteomes" id="UP000655225">
    <property type="component" value="Unassembled WGS sequence"/>
</dbReference>
<dbReference type="OrthoDB" id="782330at2759"/>
<dbReference type="AlphaFoldDB" id="A0A834ZLH2"/>
<accession>A0A834ZLH2</accession>
<evidence type="ECO:0000313" key="1">
    <source>
        <dbReference type="EMBL" id="KAF8407273.1"/>
    </source>
</evidence>
<dbReference type="PANTHER" id="PTHR36734:SF1">
    <property type="entry name" value="OS02G0815300 PROTEIN"/>
    <property type="match status" value="1"/>
</dbReference>
<organism evidence="1 2">
    <name type="scientific">Tetracentron sinense</name>
    <name type="common">Spur-leaf</name>
    <dbReference type="NCBI Taxonomy" id="13715"/>
    <lineage>
        <taxon>Eukaryota</taxon>
        <taxon>Viridiplantae</taxon>
        <taxon>Streptophyta</taxon>
        <taxon>Embryophyta</taxon>
        <taxon>Tracheophyta</taxon>
        <taxon>Spermatophyta</taxon>
        <taxon>Magnoliopsida</taxon>
        <taxon>Trochodendrales</taxon>
        <taxon>Trochodendraceae</taxon>
        <taxon>Tetracentron</taxon>
    </lineage>
</organism>
<evidence type="ECO:0000313" key="2">
    <source>
        <dbReference type="Proteomes" id="UP000655225"/>
    </source>
</evidence>
<dbReference type="PANTHER" id="PTHR36734">
    <property type="entry name" value="YCF37-LIKE PROTEIN"/>
    <property type="match status" value="1"/>
</dbReference>
<keyword evidence="2" id="KW-1185">Reference proteome</keyword>
<gene>
    <name evidence="1" type="ORF">HHK36_006400</name>
</gene>
<reference evidence="1 2" key="1">
    <citation type="submission" date="2020-04" db="EMBL/GenBank/DDBJ databases">
        <title>Plant Genome Project.</title>
        <authorList>
            <person name="Zhang R.-G."/>
        </authorList>
    </citation>
    <scope>NUCLEOTIDE SEQUENCE [LARGE SCALE GENOMIC DNA]</scope>
    <source>
        <strain evidence="1">YNK0</strain>
        <tissue evidence="1">Leaf</tissue>
    </source>
</reference>
<proteinExistence type="predicted"/>
<dbReference type="GO" id="GO:0009534">
    <property type="term" value="C:chloroplast thylakoid"/>
    <property type="evidence" value="ECO:0007669"/>
    <property type="project" value="TreeGrafter"/>
</dbReference>
<dbReference type="EMBL" id="JABCRI010000004">
    <property type="protein sequence ID" value="KAF8407273.1"/>
    <property type="molecule type" value="Genomic_DNA"/>
</dbReference>
<name>A0A834ZLH2_TETSI</name>
<protein>
    <submittedName>
        <fullName evidence="1">Uncharacterized protein</fullName>
    </submittedName>
</protein>